<reference evidence="1" key="1">
    <citation type="submission" date="2018-10" db="EMBL/GenBank/DDBJ databases">
        <title>Effector identification in a new, highly contiguous assembly of the strawberry crown rot pathogen Phytophthora cactorum.</title>
        <authorList>
            <person name="Armitage A.D."/>
            <person name="Nellist C.F."/>
            <person name="Bates H."/>
            <person name="Vickerstaff R.J."/>
            <person name="Harrison R.J."/>
        </authorList>
    </citation>
    <scope>NUCLEOTIDE SEQUENCE</scope>
    <source>
        <strain evidence="1">4040</strain>
        <strain evidence="2">P421</strain>
    </source>
</reference>
<dbReference type="AlphaFoldDB" id="A0A8T1BXC5"/>
<sequence>MTASDPDLIVMIEQLQQQARSSSNKRPHQFATSDTMGLGVFRNWLVESANSRSQEDDTWIVGEVERGGAYVTRG</sequence>
<protein>
    <submittedName>
        <fullName evidence="1">Uncharacterized protein</fullName>
    </submittedName>
</protein>
<evidence type="ECO:0000313" key="3">
    <source>
        <dbReference type="Proteomes" id="UP000736787"/>
    </source>
</evidence>
<dbReference type="EMBL" id="RCMV01000892">
    <property type="protein sequence ID" value="KAG3211956.1"/>
    <property type="molecule type" value="Genomic_DNA"/>
</dbReference>
<comment type="caution">
    <text evidence="1">The sequence shown here is derived from an EMBL/GenBank/DDBJ whole genome shotgun (WGS) entry which is preliminary data.</text>
</comment>
<organism evidence="1 3">
    <name type="scientific">Phytophthora cactorum</name>
    <dbReference type="NCBI Taxonomy" id="29920"/>
    <lineage>
        <taxon>Eukaryota</taxon>
        <taxon>Sar</taxon>
        <taxon>Stramenopiles</taxon>
        <taxon>Oomycota</taxon>
        <taxon>Peronosporomycetes</taxon>
        <taxon>Peronosporales</taxon>
        <taxon>Peronosporaceae</taxon>
        <taxon>Phytophthora</taxon>
    </lineage>
</organism>
<evidence type="ECO:0000313" key="1">
    <source>
        <dbReference type="EMBL" id="KAG2911605.1"/>
    </source>
</evidence>
<gene>
    <name evidence="1" type="ORF">PC117_g19118</name>
    <name evidence="2" type="ORF">PC129_g17076</name>
</gene>
<dbReference type="Proteomes" id="UP000736787">
    <property type="component" value="Unassembled WGS sequence"/>
</dbReference>
<dbReference type="Proteomes" id="UP000760860">
    <property type="component" value="Unassembled WGS sequence"/>
</dbReference>
<dbReference type="EMBL" id="RCMK01000810">
    <property type="protein sequence ID" value="KAG2911605.1"/>
    <property type="molecule type" value="Genomic_DNA"/>
</dbReference>
<evidence type="ECO:0000313" key="2">
    <source>
        <dbReference type="EMBL" id="KAG3211956.1"/>
    </source>
</evidence>
<name>A0A8T1BXC5_9STRA</name>
<proteinExistence type="predicted"/>
<accession>A0A8T1BXC5</accession>